<reference evidence="1" key="2">
    <citation type="submission" date="2015-06" db="UniProtKB">
        <authorList>
            <consortium name="EnsemblProtists"/>
        </authorList>
    </citation>
    <scope>IDENTIFICATION</scope>
    <source>
        <strain evidence="1">Emoy2</strain>
    </source>
</reference>
<dbReference type="Proteomes" id="UP000011713">
    <property type="component" value="Unassembled WGS sequence"/>
</dbReference>
<dbReference type="EnsemblProtists" id="HpaT813124">
    <property type="protein sequence ID" value="HpaP813124"/>
    <property type="gene ID" value="HpaG813124"/>
</dbReference>
<sequence>MGLNDDWCTGRRRVRLLDATVGSSKKRWESAFDFVAAMGLGGTASRYCVLRTYKLVRCSADA</sequence>
<accession>M4C209</accession>
<reference evidence="2" key="1">
    <citation type="journal article" date="2010" name="Science">
        <title>Signatures of adaptation to obligate biotrophy in the Hyaloperonospora arabidopsidis genome.</title>
        <authorList>
            <person name="Baxter L."/>
            <person name="Tripathy S."/>
            <person name="Ishaque N."/>
            <person name="Boot N."/>
            <person name="Cabral A."/>
            <person name="Kemen E."/>
            <person name="Thines M."/>
            <person name="Ah-Fong A."/>
            <person name="Anderson R."/>
            <person name="Badejoko W."/>
            <person name="Bittner-Eddy P."/>
            <person name="Boore J.L."/>
            <person name="Chibucos M.C."/>
            <person name="Coates M."/>
            <person name="Dehal P."/>
            <person name="Delehaunty K."/>
            <person name="Dong S."/>
            <person name="Downton P."/>
            <person name="Dumas B."/>
            <person name="Fabro G."/>
            <person name="Fronick C."/>
            <person name="Fuerstenberg S.I."/>
            <person name="Fulton L."/>
            <person name="Gaulin E."/>
            <person name="Govers F."/>
            <person name="Hughes L."/>
            <person name="Humphray S."/>
            <person name="Jiang R.H."/>
            <person name="Judelson H."/>
            <person name="Kamoun S."/>
            <person name="Kyung K."/>
            <person name="Meijer H."/>
            <person name="Minx P."/>
            <person name="Morris P."/>
            <person name="Nelson J."/>
            <person name="Phuntumart V."/>
            <person name="Qutob D."/>
            <person name="Rehmany A."/>
            <person name="Rougon-Cardoso A."/>
            <person name="Ryden P."/>
            <person name="Torto-Alalibo T."/>
            <person name="Studholme D."/>
            <person name="Wang Y."/>
            <person name="Win J."/>
            <person name="Wood J."/>
            <person name="Clifton S.W."/>
            <person name="Rogers J."/>
            <person name="Van den Ackerveken G."/>
            <person name="Jones J.D."/>
            <person name="McDowell J.M."/>
            <person name="Beynon J."/>
            <person name="Tyler B.M."/>
        </authorList>
    </citation>
    <scope>NUCLEOTIDE SEQUENCE [LARGE SCALE GENOMIC DNA]</scope>
    <source>
        <strain evidence="2">Emoy2</strain>
    </source>
</reference>
<evidence type="ECO:0000313" key="2">
    <source>
        <dbReference type="Proteomes" id="UP000011713"/>
    </source>
</evidence>
<dbReference type="AlphaFoldDB" id="M4C209"/>
<dbReference type="InParanoid" id="M4C209"/>
<proteinExistence type="predicted"/>
<name>M4C209_HYAAE</name>
<keyword evidence="2" id="KW-1185">Reference proteome</keyword>
<dbReference type="VEuPathDB" id="FungiDB:HpaG813124"/>
<dbReference type="HOGENOM" id="CLU_2908849_0_0_1"/>
<evidence type="ECO:0000313" key="1">
    <source>
        <dbReference type="EnsemblProtists" id="HpaP813124"/>
    </source>
</evidence>
<protein>
    <submittedName>
        <fullName evidence="1">Uncharacterized protein</fullName>
    </submittedName>
</protein>
<organism evidence="1 2">
    <name type="scientific">Hyaloperonospora arabidopsidis (strain Emoy2)</name>
    <name type="common">Downy mildew agent</name>
    <name type="synonym">Peronospora arabidopsidis</name>
    <dbReference type="NCBI Taxonomy" id="559515"/>
    <lineage>
        <taxon>Eukaryota</taxon>
        <taxon>Sar</taxon>
        <taxon>Stramenopiles</taxon>
        <taxon>Oomycota</taxon>
        <taxon>Peronosporomycetes</taxon>
        <taxon>Peronosporales</taxon>
        <taxon>Peronosporaceae</taxon>
        <taxon>Hyaloperonospora</taxon>
    </lineage>
</organism>
<dbReference type="EMBL" id="JH598111">
    <property type="status" value="NOT_ANNOTATED_CDS"/>
    <property type="molecule type" value="Genomic_DNA"/>
</dbReference>